<evidence type="ECO:0000313" key="7">
    <source>
        <dbReference type="Proteomes" id="UP000510647"/>
    </source>
</evidence>
<feature type="domain" description="TRNA-binding" evidence="5">
    <location>
        <begin position="32"/>
        <end position="138"/>
    </location>
</feature>
<dbReference type="Gene3D" id="2.40.50.140">
    <property type="entry name" value="Nucleic acid-binding proteins"/>
    <property type="match status" value="1"/>
</dbReference>
<evidence type="ECO:0000256" key="2">
    <source>
        <dbReference type="ARBA" id="ARBA00022555"/>
    </source>
</evidence>
<evidence type="ECO:0000259" key="5">
    <source>
        <dbReference type="PROSITE" id="PS50886"/>
    </source>
</evidence>
<keyword evidence="2 4" id="KW-0820">tRNA-binding</keyword>
<keyword evidence="1" id="KW-0963">Cytoplasm</keyword>
<sequence>MIKARSLASIKPLRLGSRSIGRFGLLPVRNYHFDLLNLKIGYATRVENHPDSERLYVSQIRLDETGSVKQICSGIREYVPRESLEGNLVVVVDNMKKCKLRGQISEGMILCGESVSGDVVSPCTLAKFDFSLVGKNVVLESGSANEPTTRRIRSSEWEDISSRLKVAEGGRITYRDETTMEETYLSVYDSEGRPVPVIVKGLPAGSAVK</sequence>
<dbReference type="SUPFAM" id="SSF50249">
    <property type="entry name" value="Nucleic acid-binding proteins"/>
    <property type="match status" value="1"/>
</dbReference>
<dbReference type="InterPro" id="IPR051270">
    <property type="entry name" value="Tyrosine-tRNA_ligase_regulator"/>
</dbReference>
<protein>
    <recommendedName>
        <fullName evidence="5">tRNA-binding domain-containing protein</fullName>
    </recommendedName>
</protein>
<evidence type="ECO:0000313" key="6">
    <source>
        <dbReference type="EMBL" id="QLQ79843.1"/>
    </source>
</evidence>
<dbReference type="PROSITE" id="PS50886">
    <property type="entry name" value="TRBD"/>
    <property type="match status" value="1"/>
</dbReference>
<dbReference type="InterPro" id="IPR002547">
    <property type="entry name" value="tRNA-bd_dom"/>
</dbReference>
<evidence type="ECO:0000256" key="4">
    <source>
        <dbReference type="PROSITE-ProRule" id="PRU00209"/>
    </source>
</evidence>
<dbReference type="PANTHER" id="PTHR11586">
    <property type="entry name" value="TRNA-AMINOACYLATION COFACTOR ARC1 FAMILY MEMBER"/>
    <property type="match status" value="1"/>
</dbReference>
<dbReference type="Pfam" id="PF01588">
    <property type="entry name" value="tRNA_bind"/>
    <property type="match status" value="1"/>
</dbReference>
<dbReference type="OrthoDB" id="19141at2759"/>
<dbReference type="EMBL" id="CP059269">
    <property type="protein sequence ID" value="QLQ79843.1"/>
    <property type="molecule type" value="Genomic_DNA"/>
</dbReference>
<keyword evidence="7" id="KW-1185">Reference proteome</keyword>
<dbReference type="GO" id="GO:0000049">
    <property type="term" value="F:tRNA binding"/>
    <property type="evidence" value="ECO:0007669"/>
    <property type="project" value="UniProtKB-UniRule"/>
</dbReference>
<evidence type="ECO:0000256" key="3">
    <source>
        <dbReference type="ARBA" id="ARBA00022884"/>
    </source>
</evidence>
<organism evidence="6 7">
    <name type="scientific">Torulaspora globosa</name>
    <dbReference type="NCBI Taxonomy" id="48254"/>
    <lineage>
        <taxon>Eukaryota</taxon>
        <taxon>Fungi</taxon>
        <taxon>Dikarya</taxon>
        <taxon>Ascomycota</taxon>
        <taxon>Saccharomycotina</taxon>
        <taxon>Saccharomycetes</taxon>
        <taxon>Saccharomycetales</taxon>
        <taxon>Saccharomycetaceae</taxon>
        <taxon>Torulaspora</taxon>
    </lineage>
</organism>
<proteinExistence type="predicted"/>
<reference evidence="6 7" key="1">
    <citation type="submission" date="2020-06" db="EMBL/GenBank/DDBJ databases">
        <title>The yeast mating-type switching endonuclease HO is a domesticated member of an unorthodox homing genetic element family.</title>
        <authorList>
            <person name="Coughlan A.Y."/>
            <person name="Lombardi L."/>
            <person name="Braun-Galleani S."/>
            <person name="Martos A.R."/>
            <person name="Galeote V."/>
            <person name="Bigey F."/>
            <person name="Dequin S."/>
            <person name="Byrne K.P."/>
            <person name="Wolfe K.H."/>
        </authorList>
    </citation>
    <scope>NUCLEOTIDE SEQUENCE [LARGE SCALE GENOMIC DNA]</scope>
    <source>
        <strain evidence="6 7">CBS2947</strain>
    </source>
</reference>
<dbReference type="InterPro" id="IPR012340">
    <property type="entry name" value="NA-bd_OB-fold"/>
</dbReference>
<dbReference type="PANTHER" id="PTHR11586:SF43">
    <property type="entry name" value="TYROSINE--TRNA LIGASE, CYTOPLASMIC"/>
    <property type="match status" value="1"/>
</dbReference>
<keyword evidence="3 4" id="KW-0694">RNA-binding</keyword>
<accession>A0A7H9HRD1</accession>
<dbReference type="GO" id="GO:0004831">
    <property type="term" value="F:tyrosine-tRNA ligase activity"/>
    <property type="evidence" value="ECO:0007669"/>
    <property type="project" value="TreeGrafter"/>
</dbReference>
<dbReference type="Proteomes" id="UP000510647">
    <property type="component" value="Chromosome 3"/>
</dbReference>
<name>A0A7H9HRD1_9SACH</name>
<gene>
    <name evidence="6" type="ORF">HG537_0C04920</name>
</gene>
<evidence type="ECO:0000256" key="1">
    <source>
        <dbReference type="ARBA" id="ARBA00022490"/>
    </source>
</evidence>
<dbReference type="AlphaFoldDB" id="A0A7H9HRD1"/>